<sequence>MGGGGFDVEIGQMDLAEQLFERQQGHMAAIRGYVSSTCSAPGAFQGLMSLLRGHYSGCLSQAETGLDHGGQVADHCASKIGLTRSTYLRMDKAAYDRFAEKEKAAGRTVAPYKPPVGGGSLGPARSDVPLPEDYAKAAHFSSTGYYEPGSVLGAAGSALRDTTKEVGAKVIEDSWAINDPETKPKPNWADTWRAGHYNSDLYNQGNGAGMDPSGGYRTPEDYAHETKVQSAFDQGYYRGSRYAAGHVPDGTAYSGAADQDGYITQNRRPGSTWAPHELGAPLELSNGLGELGEKTNGVLDGLAGARDAFESAKDVNDLAHGAANTAGTTWARTDKGGTW</sequence>
<accession>A0A542ZH65</accession>
<evidence type="ECO:0000313" key="1">
    <source>
        <dbReference type="EMBL" id="TQL59717.1"/>
    </source>
</evidence>
<dbReference type="AlphaFoldDB" id="A0A542ZH65"/>
<organism evidence="1 2">
    <name type="scientific">Oryzihumus leptocrescens</name>
    <dbReference type="NCBI Taxonomy" id="297536"/>
    <lineage>
        <taxon>Bacteria</taxon>
        <taxon>Bacillati</taxon>
        <taxon>Actinomycetota</taxon>
        <taxon>Actinomycetes</taxon>
        <taxon>Micrococcales</taxon>
        <taxon>Intrasporangiaceae</taxon>
        <taxon>Oryzihumus</taxon>
    </lineage>
</organism>
<dbReference type="Proteomes" id="UP000319514">
    <property type="component" value="Unassembled WGS sequence"/>
</dbReference>
<evidence type="ECO:0000313" key="2">
    <source>
        <dbReference type="Proteomes" id="UP000319514"/>
    </source>
</evidence>
<dbReference type="EMBL" id="VFOQ01000001">
    <property type="protein sequence ID" value="TQL59717.1"/>
    <property type="molecule type" value="Genomic_DNA"/>
</dbReference>
<protein>
    <submittedName>
        <fullName evidence="1">Uncharacterized protein</fullName>
    </submittedName>
</protein>
<proteinExistence type="predicted"/>
<name>A0A542ZH65_9MICO</name>
<dbReference type="OrthoDB" id="4843348at2"/>
<comment type="caution">
    <text evidence="1">The sequence shown here is derived from an EMBL/GenBank/DDBJ whole genome shotgun (WGS) entry which is preliminary data.</text>
</comment>
<keyword evidence="2" id="KW-1185">Reference proteome</keyword>
<reference evidence="1 2" key="1">
    <citation type="submission" date="2019-06" db="EMBL/GenBank/DDBJ databases">
        <title>Sequencing the genomes of 1000 actinobacteria strains.</title>
        <authorList>
            <person name="Klenk H.-P."/>
        </authorList>
    </citation>
    <scope>NUCLEOTIDE SEQUENCE [LARGE SCALE GENOMIC DNA]</scope>
    <source>
        <strain evidence="1 2">DSM 18082</strain>
    </source>
</reference>
<gene>
    <name evidence="1" type="ORF">FB474_1083</name>
</gene>
<dbReference type="RefSeq" id="WP_141787701.1">
    <property type="nucleotide sequence ID" value="NZ_BAAAKX010000004.1"/>
</dbReference>